<feature type="region of interest" description="Disordered" evidence="1">
    <location>
        <begin position="218"/>
        <end position="241"/>
    </location>
</feature>
<evidence type="ECO:0000313" key="4">
    <source>
        <dbReference type="Proteomes" id="UP000243081"/>
    </source>
</evidence>
<sequence>MKSFVVAAALASITAANPGLVDNLLSSTGLTSNNNQQDNNQGGNGGVVGDLLGNNGLNADVKLPAGISITAELGPKYPPPPGRTDTWHPAHPGVDMDGCDANDGDWHYVHPCENCQHGHHTWTTSTATNIVTKTVIDCAPTVTDCPARTTAVTTVTTTICPATNTATVTPTTVVPVPVTSSTEVNTVPATTETPCPSDTTTVVPPVTTVIPPVTTVAPSAQTQTPGWTQTTKAPQPPASVVPPVVGGNNNTTQPPVVVNGGAQAQIGIFAAIAAIAALL</sequence>
<gene>
    <name evidence="3" type="ORF">LLEC1_07123</name>
</gene>
<dbReference type="AlphaFoldDB" id="A0A179IFZ7"/>
<dbReference type="OMA" id="GYVNIWH"/>
<proteinExistence type="predicted"/>
<organism evidence="3 4">
    <name type="scientific">Cordyceps confragosa</name>
    <name type="common">Lecanicillium lecanii</name>
    <dbReference type="NCBI Taxonomy" id="2714763"/>
    <lineage>
        <taxon>Eukaryota</taxon>
        <taxon>Fungi</taxon>
        <taxon>Dikarya</taxon>
        <taxon>Ascomycota</taxon>
        <taxon>Pezizomycotina</taxon>
        <taxon>Sordariomycetes</taxon>
        <taxon>Hypocreomycetidae</taxon>
        <taxon>Hypocreales</taxon>
        <taxon>Cordycipitaceae</taxon>
        <taxon>Akanthomyces</taxon>
    </lineage>
</organism>
<feature type="compositionally biased region" description="Polar residues" evidence="1">
    <location>
        <begin position="218"/>
        <end position="232"/>
    </location>
</feature>
<feature type="signal peptide" evidence="2">
    <location>
        <begin position="1"/>
        <end position="16"/>
    </location>
</feature>
<keyword evidence="2" id="KW-0732">Signal</keyword>
<evidence type="ECO:0000256" key="2">
    <source>
        <dbReference type="SAM" id="SignalP"/>
    </source>
</evidence>
<evidence type="ECO:0000313" key="3">
    <source>
        <dbReference type="EMBL" id="OAR01567.1"/>
    </source>
</evidence>
<name>A0A179IFZ7_CORDF</name>
<accession>A0A179IFZ7</accession>
<feature type="chain" id="PRO_5008104398" evidence="2">
    <location>
        <begin position="17"/>
        <end position="279"/>
    </location>
</feature>
<evidence type="ECO:0000256" key="1">
    <source>
        <dbReference type="SAM" id="MobiDB-lite"/>
    </source>
</evidence>
<comment type="caution">
    <text evidence="3">The sequence shown here is derived from an EMBL/GenBank/DDBJ whole genome shotgun (WGS) entry which is preliminary data.</text>
</comment>
<keyword evidence="4" id="KW-1185">Reference proteome</keyword>
<dbReference type="OrthoDB" id="4870592at2759"/>
<dbReference type="Proteomes" id="UP000243081">
    <property type="component" value="Unassembled WGS sequence"/>
</dbReference>
<dbReference type="EMBL" id="LUKN01001080">
    <property type="protein sequence ID" value="OAR01567.1"/>
    <property type="molecule type" value="Genomic_DNA"/>
</dbReference>
<protein>
    <submittedName>
        <fullName evidence="3">Uncharacterized protein</fullName>
    </submittedName>
</protein>
<reference evidence="3 4" key="1">
    <citation type="submission" date="2016-03" db="EMBL/GenBank/DDBJ databases">
        <title>Fine-scale spatial genetic structure of a fungal parasite of coffee scale insects.</title>
        <authorList>
            <person name="Jackson D."/>
            <person name="Zemenick K.A."/>
            <person name="Malloure B."/>
            <person name="Quandt C.A."/>
            <person name="James T.Y."/>
        </authorList>
    </citation>
    <scope>NUCLEOTIDE SEQUENCE [LARGE SCALE GENOMIC DNA]</scope>
    <source>
        <strain evidence="3 4">UM487</strain>
    </source>
</reference>